<evidence type="ECO:0000259" key="5">
    <source>
        <dbReference type="PROSITE" id="PS50994"/>
    </source>
</evidence>
<dbReference type="PROSITE" id="PS50994">
    <property type="entry name" value="INTEGRASE"/>
    <property type="match status" value="1"/>
</dbReference>
<dbReference type="FunFam" id="3.30.420.10:FF:000032">
    <property type="entry name" value="Retrovirus-related Pol polyprotein from transposon 297-like Protein"/>
    <property type="match status" value="1"/>
</dbReference>
<keyword evidence="1" id="KW-0862">Zinc</keyword>
<keyword evidence="1" id="KW-0479">Metal-binding</keyword>
<dbReference type="PANTHER" id="PTHR46888:SF1">
    <property type="entry name" value="RIBONUCLEASE H"/>
    <property type="match status" value="1"/>
</dbReference>
<dbReference type="InterPro" id="IPR001584">
    <property type="entry name" value="Integrase_cat-core"/>
</dbReference>
<dbReference type="InterPro" id="IPR036875">
    <property type="entry name" value="Znf_CCHC_sf"/>
</dbReference>
<dbReference type="FunFam" id="1.10.340.70:FF:000001">
    <property type="entry name" value="Retrovirus-related Pol polyprotein from transposon gypsy-like Protein"/>
    <property type="match status" value="1"/>
</dbReference>
<dbReference type="GO" id="GO:0015074">
    <property type="term" value="P:DNA integration"/>
    <property type="evidence" value="ECO:0007669"/>
    <property type="project" value="InterPro"/>
</dbReference>
<feature type="domain" description="CCHC-type" evidence="4">
    <location>
        <begin position="313"/>
        <end position="328"/>
    </location>
</feature>
<dbReference type="InterPro" id="IPR036397">
    <property type="entry name" value="RNaseH_sf"/>
</dbReference>
<dbReference type="RefSeq" id="XP_022320414.1">
    <property type="nucleotide sequence ID" value="XM_022464706.1"/>
</dbReference>
<dbReference type="InterPro" id="IPR012337">
    <property type="entry name" value="RNaseH-like_sf"/>
</dbReference>
<dbReference type="RefSeq" id="XP_022320413.1">
    <property type="nucleotide sequence ID" value="XM_022464705.1"/>
</dbReference>
<dbReference type="SMART" id="SM00343">
    <property type="entry name" value="ZnF_C2HC"/>
    <property type="match status" value="1"/>
</dbReference>
<keyword evidence="2" id="KW-0175">Coiled coil</keyword>
<reference evidence="7 8" key="1">
    <citation type="submission" date="2025-04" db="UniProtKB">
        <authorList>
            <consortium name="RefSeq"/>
        </authorList>
    </citation>
    <scope>IDENTIFICATION</scope>
    <source>
        <tissue evidence="7 8">Whole sample</tissue>
    </source>
</reference>
<evidence type="ECO:0000256" key="3">
    <source>
        <dbReference type="SAM" id="MobiDB-lite"/>
    </source>
</evidence>
<feature type="domain" description="Integrase catalytic" evidence="5">
    <location>
        <begin position="644"/>
        <end position="803"/>
    </location>
</feature>
<name>A0A8B8CYV3_CRAVI</name>
<dbReference type="Gene3D" id="1.10.4020.10">
    <property type="entry name" value="DNA breaking-rejoining enzymes"/>
    <property type="match status" value="1"/>
</dbReference>
<evidence type="ECO:0000256" key="2">
    <source>
        <dbReference type="SAM" id="Coils"/>
    </source>
</evidence>
<dbReference type="SUPFAM" id="SSF57756">
    <property type="entry name" value="Retrovirus zinc finger-like domains"/>
    <property type="match status" value="1"/>
</dbReference>
<dbReference type="SUPFAM" id="SSF53098">
    <property type="entry name" value="Ribonuclease H-like"/>
    <property type="match status" value="1"/>
</dbReference>
<dbReference type="PANTHER" id="PTHR46888">
    <property type="entry name" value="ZINC KNUCKLE DOMAINCONTAINING PROTEIN-RELATED"/>
    <property type="match status" value="1"/>
</dbReference>
<sequence>MDVLNELRQYGESLGLQGVDLQNFIKEQQAIQREERKAERELEKQRLSAEEEREKVKLELEKERLWHEIEKMRATSDFELQQLELSSGGSRLDTGQGHVKPKAPKLPVFDDAKDEMDSYILRFERYAEAQNWVESEWALNLSALLKGKALDVYALMPKDDALNYQALKTALLRRFELTDDGFKKKFRHGRPDTYETFSQFAARLSSYFDRWIEMAKTPKTYDGLYDLMLRDQFIHVCNQDLKLFLKERTPKTLNSMAELADQYKDARDLTAIQVTQTGKSKTLQKKPESNVKSERTEPKDKNDRFVPRNKRECYKCHKFGHIAPECRSKHVANSVAQNIPEKVQPTCFVSTVPTDSFVDSMVSRSSTTLTSSCQKIASSIMPISAGYVDGKPVTVLRDTGCSGIVIRKCTVAKGSFIVGKEQVCVLADGSKVTVPVAEVYIDSPYLKGRYEAWCMENPVYDLIVGNVPGAKSPDEMDQKWQANAVETRQQKINKGKPYSALKVPKTIADTVDPHAMKMAQEEDPTLSRVRQYVLQNAVHVKKNGKVTWHKKRDLLFREFSMNDGRVFSQLVVPQKFREDVMRIAHDSLLAGHLGIQRTVTKVTSEFFWPGVQSDVRRFCQSCDICQRTLQKGKVSKVPLERMPLIDEPFQRVAVDLVGPLFPTTDRGNKYVLTLVDYATRYPEAIALPSIETERVAEALMEMFSRIGVPREMLTDMGSQFTSSLMNEVSRLISLKQWTTTPYHPSCNGLVERFNGTLKMILKRLCSEKPKDWDKYLSAVLFAYREVPQESLGFSPFELVYGRVVRGPISILKELWTKEIKDPNVKTTYQYTLDLKDRLETMAQLAKENL</sequence>
<dbReference type="Pfam" id="PF00665">
    <property type="entry name" value="rve"/>
    <property type="match status" value="1"/>
</dbReference>
<proteinExistence type="predicted"/>
<feature type="coiled-coil region" evidence="2">
    <location>
        <begin position="21"/>
        <end position="64"/>
    </location>
</feature>
<dbReference type="KEGG" id="cvn:111122777"/>
<evidence type="ECO:0000259" key="4">
    <source>
        <dbReference type="PROSITE" id="PS50158"/>
    </source>
</evidence>
<dbReference type="Gene3D" id="4.10.60.10">
    <property type="entry name" value="Zinc finger, CCHC-type"/>
    <property type="match status" value="1"/>
</dbReference>
<evidence type="ECO:0000313" key="6">
    <source>
        <dbReference type="Proteomes" id="UP000694844"/>
    </source>
</evidence>
<dbReference type="InterPro" id="IPR001878">
    <property type="entry name" value="Znf_CCHC"/>
</dbReference>
<evidence type="ECO:0000313" key="7">
    <source>
        <dbReference type="RefSeq" id="XP_022320413.1"/>
    </source>
</evidence>
<dbReference type="Gene3D" id="3.30.420.10">
    <property type="entry name" value="Ribonuclease H-like superfamily/Ribonuclease H"/>
    <property type="match status" value="1"/>
</dbReference>
<dbReference type="OrthoDB" id="10066679at2759"/>
<feature type="region of interest" description="Disordered" evidence="3">
    <location>
        <begin position="275"/>
        <end position="304"/>
    </location>
</feature>
<feature type="compositionally biased region" description="Basic and acidic residues" evidence="3">
    <location>
        <begin position="285"/>
        <end position="304"/>
    </location>
</feature>
<organism evidence="6 8">
    <name type="scientific">Crassostrea virginica</name>
    <name type="common">Eastern oyster</name>
    <dbReference type="NCBI Taxonomy" id="6565"/>
    <lineage>
        <taxon>Eukaryota</taxon>
        <taxon>Metazoa</taxon>
        <taxon>Spiralia</taxon>
        <taxon>Lophotrochozoa</taxon>
        <taxon>Mollusca</taxon>
        <taxon>Bivalvia</taxon>
        <taxon>Autobranchia</taxon>
        <taxon>Pteriomorphia</taxon>
        <taxon>Ostreida</taxon>
        <taxon>Ostreoidea</taxon>
        <taxon>Ostreidae</taxon>
        <taxon>Crassostrea</taxon>
    </lineage>
</organism>
<dbReference type="GO" id="GO:0008270">
    <property type="term" value="F:zinc ion binding"/>
    <property type="evidence" value="ECO:0007669"/>
    <property type="project" value="UniProtKB-KW"/>
</dbReference>
<evidence type="ECO:0000313" key="8">
    <source>
        <dbReference type="RefSeq" id="XP_022320414.1"/>
    </source>
</evidence>
<dbReference type="GO" id="GO:0003676">
    <property type="term" value="F:nucleic acid binding"/>
    <property type="evidence" value="ECO:0007669"/>
    <property type="project" value="InterPro"/>
</dbReference>
<dbReference type="InterPro" id="IPR038269">
    <property type="entry name" value="SCAN_sf"/>
</dbReference>
<dbReference type="PROSITE" id="PS50158">
    <property type="entry name" value="ZF_CCHC"/>
    <property type="match status" value="1"/>
</dbReference>
<accession>A0A8B8CYV3</accession>
<gene>
    <name evidence="7 8" type="primary">LOC111122777</name>
</gene>
<dbReference type="GeneID" id="111122777"/>
<evidence type="ECO:0000256" key="1">
    <source>
        <dbReference type="PROSITE-ProRule" id="PRU00047"/>
    </source>
</evidence>
<dbReference type="InterPro" id="IPR041588">
    <property type="entry name" value="Integrase_H2C2"/>
</dbReference>
<keyword evidence="6" id="KW-1185">Reference proteome</keyword>
<protein>
    <submittedName>
        <fullName evidence="7 8">Uncharacterized protein LOC111122777</fullName>
    </submittedName>
</protein>
<dbReference type="Proteomes" id="UP000694844">
    <property type="component" value="Chromosome 3"/>
</dbReference>
<dbReference type="AlphaFoldDB" id="A0A8B8CYV3"/>
<keyword evidence="1" id="KW-0863">Zinc-finger</keyword>
<dbReference type="Pfam" id="PF17921">
    <property type="entry name" value="Integrase_H2C2"/>
    <property type="match status" value="1"/>
</dbReference>
<dbReference type="SUPFAM" id="SSF47353">
    <property type="entry name" value="Retrovirus capsid dimerization domain-like"/>
    <property type="match status" value="1"/>
</dbReference>
<dbReference type="Gene3D" id="1.10.340.70">
    <property type="match status" value="1"/>
</dbReference>